<protein>
    <submittedName>
        <fullName evidence="4">Putative ATPase</fullName>
    </submittedName>
</protein>
<feature type="signal peptide" evidence="2">
    <location>
        <begin position="1"/>
        <end position="21"/>
    </location>
</feature>
<evidence type="ECO:0000256" key="1">
    <source>
        <dbReference type="PROSITE-ProRule" id="PRU00339"/>
    </source>
</evidence>
<proteinExistence type="predicted"/>
<dbReference type="Gene3D" id="1.25.40.10">
    <property type="entry name" value="Tetratricopeptide repeat domain"/>
    <property type="match status" value="2"/>
</dbReference>
<keyword evidence="1" id="KW-0802">TPR repeat</keyword>
<dbReference type="RefSeq" id="WP_110169891.1">
    <property type="nucleotide sequence ID" value="NZ_CP015136.1"/>
</dbReference>
<dbReference type="OrthoDB" id="100274at2"/>
<name>A0A143PHE7_LUTPR</name>
<dbReference type="KEGG" id="abac:LuPra_01200"/>
<dbReference type="AlphaFoldDB" id="A0A143PHE7"/>
<feature type="domain" description="CHAT" evidence="3">
    <location>
        <begin position="558"/>
        <end position="851"/>
    </location>
</feature>
<dbReference type="PANTHER" id="PTHR10098:SF108">
    <property type="entry name" value="TETRATRICOPEPTIDE REPEAT PROTEIN 28"/>
    <property type="match status" value="1"/>
</dbReference>
<keyword evidence="5" id="KW-1185">Reference proteome</keyword>
<sequence length="852" mass="91532" precursor="true">MRVASLLLVWCLSVVTVAAQAPSSLATRLDELLERIEARAFDDAEALAAALREDAAQAGDDDTVALTMRLLGDMRIDQERLAEARTQLVAAQEFARSRGLRRRDLEATLMLSRVGAIDGNAERAEVDAIAALDGLIALDLPREATLWAFDQAIASVRGMAEHEAILVRARPYFRADDRFATACSLWHADGDHYFNKAAYVQAHESLTTALACYEGLPRGGGDAGRVLVSLGRVQRAHGQLLAALDYYRRAARLQEANGDIPAMLQSLNAQAVTYDRLERHATAERLYRRALGIARARSLERYEVFLLGNLGGSLLLAGNTAAALRELQSALEREKSPYLRATRLRQIADAWRELGQYDKALAAIDDAARELPTPGFDDRVSWLAAHAMITARLGNLDTAQHDLDEAVRMIEDARARTLPGDVARRGFGDLHQWLFAVSIDIAMRRSGMANALELAEQARARALLDLMQDDTAAGRAAPPKVAEMQALAREFDTTLVVYWVDRASTLAWVVSAERVRGYRLAVSERALRQLVGLAAGSGNVPAAINAALLGGADLHAWRALHRAIIAPLAADLPARAGARLTIIPHGPLLHLPFAALLDTRGRYLIERYALHYAPSIGVLAAAARRPASTAAARAMVIGDPAPLPRVPGLQLPPPLPHARIEARRVARRFTQGALLSVGGAATERSLREAVAGYGWLHVATHARVAEESTAQSYLLLARGQGGAADDGLLTEDEVRTLPLDGATVVLSACGTALGRVTGEGTVGFTRSFLAAGARAIVATTWEVPDQAGRQVMNGFYDAKARGAGMSDALRAAQLQQLRALRAGTVTMKAGDQKVALPATPLLWAGYIAVGAP</sequence>
<evidence type="ECO:0000313" key="5">
    <source>
        <dbReference type="Proteomes" id="UP000076079"/>
    </source>
</evidence>
<dbReference type="SMART" id="SM00028">
    <property type="entry name" value="TPR"/>
    <property type="match status" value="4"/>
</dbReference>
<dbReference type="InterPro" id="IPR019734">
    <property type="entry name" value="TPR_rpt"/>
</dbReference>
<organism evidence="4 5">
    <name type="scientific">Luteitalea pratensis</name>
    <dbReference type="NCBI Taxonomy" id="1855912"/>
    <lineage>
        <taxon>Bacteria</taxon>
        <taxon>Pseudomonadati</taxon>
        <taxon>Acidobacteriota</taxon>
        <taxon>Vicinamibacteria</taxon>
        <taxon>Vicinamibacterales</taxon>
        <taxon>Vicinamibacteraceae</taxon>
        <taxon>Luteitalea</taxon>
    </lineage>
</organism>
<dbReference type="SUPFAM" id="SSF48452">
    <property type="entry name" value="TPR-like"/>
    <property type="match status" value="1"/>
</dbReference>
<feature type="chain" id="PRO_5007511330" evidence="2">
    <location>
        <begin position="22"/>
        <end position="852"/>
    </location>
</feature>
<dbReference type="EMBL" id="CP015136">
    <property type="protein sequence ID" value="AMY08012.1"/>
    <property type="molecule type" value="Genomic_DNA"/>
</dbReference>
<dbReference type="STRING" id="1855912.LuPra_01200"/>
<dbReference type="Proteomes" id="UP000076079">
    <property type="component" value="Chromosome"/>
</dbReference>
<reference evidence="4 5" key="1">
    <citation type="journal article" date="2016" name="Genome Announc.">
        <title>First Complete Genome Sequence of a Subdivision 6 Acidobacterium Strain.</title>
        <authorList>
            <person name="Huang S."/>
            <person name="Vieira S."/>
            <person name="Bunk B."/>
            <person name="Riedel T."/>
            <person name="Sproer C."/>
            <person name="Overmann J."/>
        </authorList>
    </citation>
    <scope>NUCLEOTIDE SEQUENCE [LARGE SCALE GENOMIC DNA]</scope>
    <source>
        <strain evidence="5">DSM 100886 HEG_-6_39</strain>
    </source>
</reference>
<accession>A0A143PHE7</accession>
<dbReference type="PROSITE" id="PS50005">
    <property type="entry name" value="TPR"/>
    <property type="match status" value="1"/>
</dbReference>
<dbReference type="InterPro" id="IPR011990">
    <property type="entry name" value="TPR-like_helical_dom_sf"/>
</dbReference>
<gene>
    <name evidence="4" type="ORF">LuPra_01200</name>
</gene>
<dbReference type="Pfam" id="PF12770">
    <property type="entry name" value="CHAT"/>
    <property type="match status" value="1"/>
</dbReference>
<feature type="repeat" description="TPR" evidence="1">
    <location>
        <begin position="224"/>
        <end position="257"/>
    </location>
</feature>
<evidence type="ECO:0000256" key="2">
    <source>
        <dbReference type="SAM" id="SignalP"/>
    </source>
</evidence>
<dbReference type="PATRIC" id="fig|1813736.3.peg.1244"/>
<dbReference type="InterPro" id="IPR024983">
    <property type="entry name" value="CHAT_dom"/>
</dbReference>
<dbReference type="PANTHER" id="PTHR10098">
    <property type="entry name" value="RAPSYN-RELATED"/>
    <property type="match status" value="1"/>
</dbReference>
<evidence type="ECO:0000259" key="3">
    <source>
        <dbReference type="Pfam" id="PF12770"/>
    </source>
</evidence>
<evidence type="ECO:0000313" key="4">
    <source>
        <dbReference type="EMBL" id="AMY08012.1"/>
    </source>
</evidence>
<reference evidence="5" key="2">
    <citation type="submission" date="2016-04" db="EMBL/GenBank/DDBJ databases">
        <title>First Complete Genome Sequence of a Subdivision 6 Acidobacterium.</title>
        <authorList>
            <person name="Huang S."/>
            <person name="Vieira S."/>
            <person name="Bunk B."/>
            <person name="Riedel T."/>
            <person name="Sproeer C."/>
            <person name="Overmann J."/>
        </authorList>
    </citation>
    <scope>NUCLEOTIDE SEQUENCE [LARGE SCALE GENOMIC DNA]</scope>
    <source>
        <strain evidence="5">DSM 100886 HEG_-6_39</strain>
    </source>
</reference>
<keyword evidence="2" id="KW-0732">Signal</keyword>